<accession>A0A7S9PU82</accession>
<organism evidence="3 4">
    <name type="scientific">Epichloe festucae (strain Fl1)</name>
    <dbReference type="NCBI Taxonomy" id="877507"/>
    <lineage>
        <taxon>Eukaryota</taxon>
        <taxon>Fungi</taxon>
        <taxon>Dikarya</taxon>
        <taxon>Ascomycota</taxon>
        <taxon>Pezizomycotina</taxon>
        <taxon>Sordariomycetes</taxon>
        <taxon>Hypocreomycetidae</taxon>
        <taxon>Hypocreales</taxon>
        <taxon>Clavicipitaceae</taxon>
        <taxon>Epichloe</taxon>
    </lineage>
</organism>
<gene>
    <name evidence="3" type="ORF">C2857_005585</name>
</gene>
<dbReference type="OrthoDB" id="5279008at2759"/>
<dbReference type="SUPFAM" id="SSF81383">
    <property type="entry name" value="F-box domain"/>
    <property type="match status" value="1"/>
</dbReference>
<reference evidence="3 4" key="1">
    <citation type="journal article" date="2018" name="PLoS Genet.">
        <title>Repeat elements organise 3D genome structure and mediate transcription in the filamentous fungus Epichloe festucae.</title>
        <authorList>
            <person name="Winter D.J."/>
            <person name="Ganley A.R.D."/>
            <person name="Young C.A."/>
            <person name="Liachko I."/>
            <person name="Schardl C.L."/>
            <person name="Dupont P.Y."/>
            <person name="Berry D."/>
            <person name="Ram A."/>
            <person name="Scott B."/>
            <person name="Cox M.P."/>
        </authorList>
    </citation>
    <scope>NUCLEOTIDE SEQUENCE [LARGE SCALE GENOMIC DNA]</scope>
    <source>
        <strain evidence="3 4">Fl1</strain>
    </source>
</reference>
<evidence type="ECO:0000313" key="3">
    <source>
        <dbReference type="EMBL" id="QPG96987.1"/>
    </source>
</evidence>
<dbReference type="EMBL" id="CP031386">
    <property type="protein sequence ID" value="QPG96987.1"/>
    <property type="molecule type" value="Genomic_DNA"/>
</dbReference>
<dbReference type="AlphaFoldDB" id="A0A7S9PU82"/>
<dbReference type="CDD" id="cd09917">
    <property type="entry name" value="F-box_SF"/>
    <property type="match status" value="1"/>
</dbReference>
<evidence type="ECO:0000256" key="1">
    <source>
        <dbReference type="SAM" id="MobiDB-lite"/>
    </source>
</evidence>
<dbReference type="PROSITE" id="PS50181">
    <property type="entry name" value="FBOX"/>
    <property type="match status" value="1"/>
</dbReference>
<feature type="region of interest" description="Disordered" evidence="1">
    <location>
        <begin position="463"/>
        <end position="487"/>
    </location>
</feature>
<dbReference type="Proteomes" id="UP000594364">
    <property type="component" value="Chromosome 2"/>
</dbReference>
<evidence type="ECO:0000313" key="4">
    <source>
        <dbReference type="Proteomes" id="UP000594364"/>
    </source>
</evidence>
<dbReference type="InterPro" id="IPR036047">
    <property type="entry name" value="F-box-like_dom_sf"/>
</dbReference>
<sequence>MANTLPTALPGTCLVQKFPLEVLLRISYYLPTPDLGRLRLTSRSIEQSLYTTFVNEFFTRKQFMITQESLQALIDISKSRLSQHLRFVHIGLDCLSSDRTRLSDEEKEDRFRKRCANNFALWYTGHHRDMMVEAFRNLKNLEDVVIRDFNMRHRSRDGPDAEWHSYGYTTVFNETGVKMTHNGSTMWDAGFPYRYPSQVFAAVIYALGIAQARPRGIKVMSTRPKGLRDFAFSIPDFLQPSVVPLLEGLEKLHLCIDLEWRCLNMGHDELIYWFESAPHLFIRKFLSHTTNLKSLSINETTLCEFVGLPVFLDWVVGDLDSQASTDRTKQGDVVISLPRLEKLSLGTMRIDAPRLLKIVRKFAPSLKSLKLWKVNMIGGQETQPEPESQEIYWDSFLEKLTEIPGLDLKHFKVSMLKQCWCGRYDSIPISFRGYGAVCEYVGSDWKRFIGEIRPLSHLKWLEDKDTTDDEEGSRMPDDEDDSTGDDE</sequence>
<dbReference type="InterPro" id="IPR001810">
    <property type="entry name" value="F-box_dom"/>
</dbReference>
<dbReference type="SUPFAM" id="SSF52047">
    <property type="entry name" value="RNI-like"/>
    <property type="match status" value="1"/>
</dbReference>
<feature type="domain" description="F-box" evidence="2">
    <location>
        <begin position="12"/>
        <end position="61"/>
    </location>
</feature>
<proteinExistence type="predicted"/>
<name>A0A7S9PU82_EPIFF</name>
<feature type="compositionally biased region" description="Acidic residues" evidence="1">
    <location>
        <begin position="465"/>
        <end position="487"/>
    </location>
</feature>
<dbReference type="Pfam" id="PF00646">
    <property type="entry name" value="F-box"/>
    <property type="match status" value="1"/>
</dbReference>
<evidence type="ECO:0000259" key="2">
    <source>
        <dbReference type="PROSITE" id="PS50181"/>
    </source>
</evidence>
<keyword evidence="4" id="KW-1185">Reference proteome</keyword>
<protein>
    <recommendedName>
        <fullName evidence="2">F-box domain-containing protein</fullName>
    </recommendedName>
</protein>